<dbReference type="STRING" id="151549.A0A4C2A6Y0"/>
<dbReference type="EMBL" id="BGZK01002812">
    <property type="protein sequence ID" value="GBP96621.1"/>
    <property type="molecule type" value="Genomic_DNA"/>
</dbReference>
<comment type="caution">
    <text evidence="2">The sequence shown here is derived from an EMBL/GenBank/DDBJ whole genome shotgun (WGS) entry which is preliminary data.</text>
</comment>
<evidence type="ECO:0000256" key="1">
    <source>
        <dbReference type="SAM" id="MobiDB-lite"/>
    </source>
</evidence>
<feature type="compositionally biased region" description="Polar residues" evidence="1">
    <location>
        <begin position="350"/>
        <end position="359"/>
    </location>
</feature>
<dbReference type="AlphaFoldDB" id="A0A4C2A6Y0"/>
<evidence type="ECO:0000313" key="2">
    <source>
        <dbReference type="EMBL" id="GBP96621.1"/>
    </source>
</evidence>
<keyword evidence="3" id="KW-1185">Reference proteome</keyword>
<accession>A0A4C2A6Y0</accession>
<organism evidence="2 3">
    <name type="scientific">Eumeta variegata</name>
    <name type="common">Bagworm moth</name>
    <name type="synonym">Eumeta japonica</name>
    <dbReference type="NCBI Taxonomy" id="151549"/>
    <lineage>
        <taxon>Eukaryota</taxon>
        <taxon>Metazoa</taxon>
        <taxon>Ecdysozoa</taxon>
        <taxon>Arthropoda</taxon>
        <taxon>Hexapoda</taxon>
        <taxon>Insecta</taxon>
        <taxon>Pterygota</taxon>
        <taxon>Neoptera</taxon>
        <taxon>Endopterygota</taxon>
        <taxon>Lepidoptera</taxon>
        <taxon>Glossata</taxon>
        <taxon>Ditrysia</taxon>
        <taxon>Tineoidea</taxon>
        <taxon>Psychidae</taxon>
        <taxon>Oiketicinae</taxon>
        <taxon>Eumeta</taxon>
    </lineage>
</organism>
<gene>
    <name evidence="2" type="ORF">EVAR_64306_1</name>
</gene>
<feature type="region of interest" description="Disordered" evidence="1">
    <location>
        <begin position="324"/>
        <end position="378"/>
    </location>
</feature>
<name>A0A4C2A6Y0_EUMVA</name>
<protein>
    <submittedName>
        <fullName evidence="2">Uncharacterized protein</fullName>
    </submittedName>
</protein>
<dbReference type="Proteomes" id="UP000299102">
    <property type="component" value="Unassembled WGS sequence"/>
</dbReference>
<reference evidence="2 3" key="1">
    <citation type="journal article" date="2019" name="Commun. Biol.">
        <title>The bagworm genome reveals a unique fibroin gene that provides high tensile strength.</title>
        <authorList>
            <person name="Kono N."/>
            <person name="Nakamura H."/>
            <person name="Ohtoshi R."/>
            <person name="Tomita M."/>
            <person name="Numata K."/>
            <person name="Arakawa K."/>
        </authorList>
    </citation>
    <scope>NUCLEOTIDE SEQUENCE [LARGE SCALE GENOMIC DNA]</scope>
</reference>
<proteinExistence type="predicted"/>
<sequence length="378" mass="42617">MCALAGFWGSGAGASLHCAMRREISPCICRREELGTGTIMVVCQRISAFEQIVRALADKFNPETKISLEVSYSQIPDLNMHTFRELHLSITKLKLNFNDLRQNEGDEDRELSRWCAAPSAGLPAGCDGEHSASPTFPVRPRSYLMHGQYHYEIKGASMLDDVLTNVYQKFLILRATNDQVLGSPDYFTKIRHPHTRRHATTSSDIHVRISSVELSFVWGVNIRRGFVCSARRRQLFLTDPNVATVVHLSTRGQIREFAHSRNSTPFGRPISYCTMRFRTISVGPIVTIVAQSIHYESNQRMSAPKVRVVKKKATAKTHPIDMPIENVNGEGSGQNYVEAPDQNNEERSDQNSVEILYQNNEERPDKKAKGFPGNRVRS</sequence>
<evidence type="ECO:0000313" key="3">
    <source>
        <dbReference type="Proteomes" id="UP000299102"/>
    </source>
</evidence>
<dbReference type="OrthoDB" id="442066at2759"/>